<dbReference type="AlphaFoldDB" id="A0A3M3Q861"/>
<dbReference type="Proteomes" id="UP000269335">
    <property type="component" value="Unassembled WGS sequence"/>
</dbReference>
<evidence type="ECO:0000256" key="3">
    <source>
        <dbReference type="ARBA" id="ARBA00022729"/>
    </source>
</evidence>
<organism evidence="5 7">
    <name type="scientific">Pseudomonas cannabina</name>
    <dbReference type="NCBI Taxonomy" id="86840"/>
    <lineage>
        <taxon>Bacteria</taxon>
        <taxon>Pseudomonadati</taxon>
        <taxon>Pseudomonadota</taxon>
        <taxon>Gammaproteobacteria</taxon>
        <taxon>Pseudomonadales</taxon>
        <taxon>Pseudomonadaceae</taxon>
        <taxon>Pseudomonas</taxon>
    </lineage>
</organism>
<evidence type="ECO:0000256" key="2">
    <source>
        <dbReference type="ARBA" id="ARBA00022448"/>
    </source>
</evidence>
<dbReference type="PANTHER" id="PTHR34596">
    <property type="entry name" value="CHITOPORIN"/>
    <property type="match status" value="1"/>
</dbReference>
<protein>
    <submittedName>
        <fullName evidence="5">OprD family outer membrane protein</fullName>
    </submittedName>
    <submittedName>
        <fullName evidence="4">Outer membrane porin, OprD protein</fullName>
    </submittedName>
</protein>
<evidence type="ECO:0000313" key="4">
    <source>
        <dbReference type="EMBL" id="RMN80368.1"/>
    </source>
</evidence>
<comment type="similarity">
    <text evidence="1">Belongs to the outer membrane porin (Opr) (TC 1.B.25) family.</text>
</comment>
<keyword evidence="2" id="KW-0813">Transport</keyword>
<dbReference type="GO" id="GO:0015288">
    <property type="term" value="F:porin activity"/>
    <property type="evidence" value="ECO:0007669"/>
    <property type="project" value="TreeGrafter"/>
</dbReference>
<dbReference type="Pfam" id="PF03573">
    <property type="entry name" value="OprD"/>
    <property type="match status" value="1"/>
</dbReference>
<dbReference type="Gene3D" id="2.40.160.10">
    <property type="entry name" value="Porin"/>
    <property type="match status" value="1"/>
</dbReference>
<evidence type="ECO:0000313" key="5">
    <source>
        <dbReference type="EMBL" id="RMN99853.1"/>
    </source>
</evidence>
<evidence type="ECO:0000256" key="1">
    <source>
        <dbReference type="ARBA" id="ARBA00009075"/>
    </source>
</evidence>
<comment type="caution">
    <text evidence="5">The sequence shown here is derived from an EMBL/GenBank/DDBJ whole genome shotgun (WGS) entry which is preliminary data.</text>
</comment>
<proteinExistence type="inferred from homology"/>
<dbReference type="PANTHER" id="PTHR34596:SF2">
    <property type="entry name" value="CHITOPORIN"/>
    <property type="match status" value="1"/>
</dbReference>
<dbReference type="Proteomes" id="UP000270524">
    <property type="component" value="Unassembled WGS sequence"/>
</dbReference>
<dbReference type="InterPro" id="IPR005318">
    <property type="entry name" value="OM_porin_bac"/>
</dbReference>
<name>A0A3M3Q861_PSECA</name>
<dbReference type="InterPro" id="IPR023614">
    <property type="entry name" value="Porin_dom_sf"/>
</dbReference>
<reference evidence="6 7" key="1">
    <citation type="submission" date="2018-08" db="EMBL/GenBank/DDBJ databases">
        <title>Recombination of ecologically and evolutionarily significant loci maintains genetic cohesion in the Pseudomonas syringae species complex.</title>
        <authorList>
            <person name="Dillon M."/>
            <person name="Thakur S."/>
            <person name="Almeida R.N.D."/>
            <person name="Weir B.S."/>
            <person name="Guttman D.S."/>
        </authorList>
    </citation>
    <scope>NUCLEOTIDE SEQUENCE [LARGE SCALE GENOMIC DNA]</scope>
    <source>
        <strain evidence="4 6">ICMP 15201</strain>
        <strain evidence="5 7">ICMP 15203</strain>
    </source>
</reference>
<dbReference type="EMBL" id="RBPH01000155">
    <property type="protein sequence ID" value="RMN80368.1"/>
    <property type="molecule type" value="Genomic_DNA"/>
</dbReference>
<gene>
    <name evidence="5" type="ORF">ALQ51_05237</name>
    <name evidence="4" type="ORF">ALQ53_100378</name>
</gene>
<dbReference type="GO" id="GO:0016020">
    <property type="term" value="C:membrane"/>
    <property type="evidence" value="ECO:0007669"/>
    <property type="project" value="InterPro"/>
</dbReference>
<sequence>MKFSFRFVIWPSSSRYLRLFKIGPHWQPCIDNNMPGRDAYTICPMNGVHMTQRKRLSLALCSTLAGITPFAAFAEEQKEGFVEGSSLNILNRNFYMNRDHRHGESSPTGSGYSEAWAHGIMGRFESGFTQGTIGVGLDAFAMVGIKLDTGDGRNGLQTPFSVMPVDSDGNARNEYTKVGGALKAKAFDTVVRAGDVFPTTPVVAFGDGRLLPESFRGVTAINDSFKGLTLQGGRLNGMSQPASSDMKEGFSTFYAGPVNSPWLAYFGGDYKATDRLNLSLYTSRLKDAWDQKYGSASYVLPITDDLSLTSSLNYYNATDEGKRLLGEFDNDIWSASVDLKYGAHSLALSHQRNQGDDDFDYLRLSDSIYLANSLQYSDFNSPKERSWMLTYNLDMTTYGVPGLKFMTRYGKGTDADYSNANSTYMRRDAQGNPLTDQKRWERNIEAKYTFQTGTMKDLSVRVRQATTRATEFEQNLDEVRVIVEYPLSVL</sequence>
<keyword evidence="3" id="KW-0732">Signal</keyword>
<accession>A0A3M3Q861</accession>
<evidence type="ECO:0000313" key="7">
    <source>
        <dbReference type="Proteomes" id="UP000270524"/>
    </source>
</evidence>
<evidence type="ECO:0000313" key="6">
    <source>
        <dbReference type="Proteomes" id="UP000269335"/>
    </source>
</evidence>
<dbReference type="EMBL" id="RBPJ01000101">
    <property type="protein sequence ID" value="RMN99853.1"/>
    <property type="molecule type" value="Genomic_DNA"/>
</dbReference>